<evidence type="ECO:0008006" key="3">
    <source>
        <dbReference type="Google" id="ProtNLM"/>
    </source>
</evidence>
<organism evidence="1 2">
    <name type="scientific">Paenibacillus borealis</name>
    <dbReference type="NCBI Taxonomy" id="160799"/>
    <lineage>
        <taxon>Bacteria</taxon>
        <taxon>Bacillati</taxon>
        <taxon>Bacillota</taxon>
        <taxon>Bacilli</taxon>
        <taxon>Bacillales</taxon>
        <taxon>Paenibacillaceae</taxon>
        <taxon>Paenibacillus</taxon>
    </lineage>
</organism>
<reference evidence="1" key="1">
    <citation type="submission" date="2014-08" db="EMBL/GenBank/DDBJ databases">
        <title>Comparative genomics of the Paenibacillus odorifer group.</title>
        <authorList>
            <person name="den Bakker H.C."/>
            <person name="Tsai Y.-C.Y.-C."/>
            <person name="Martin N."/>
            <person name="Korlach J."/>
            <person name="Wiedmann M."/>
        </authorList>
    </citation>
    <scope>NUCLEOTIDE SEQUENCE [LARGE SCALE GENOMIC DNA]</scope>
    <source>
        <strain evidence="1">DSM 13188</strain>
    </source>
</reference>
<keyword evidence="2" id="KW-1185">Reference proteome</keyword>
<dbReference type="Proteomes" id="UP000029518">
    <property type="component" value="Chromosome"/>
</dbReference>
<proteinExistence type="predicted"/>
<evidence type="ECO:0000313" key="1">
    <source>
        <dbReference type="EMBL" id="AIQ56644.1"/>
    </source>
</evidence>
<evidence type="ECO:0000313" key="2">
    <source>
        <dbReference type="Proteomes" id="UP000029518"/>
    </source>
</evidence>
<gene>
    <name evidence="1" type="ORF">PBOR_06585</name>
</gene>
<sequence>MVFDKIKAIIEDIGIEEEITEASRLYEDLALDSTELALVSTGLAKTFGIFIEGKALRAYSVGQVMEAIALKA</sequence>
<dbReference type="InterPro" id="IPR036736">
    <property type="entry name" value="ACP-like_sf"/>
</dbReference>
<protein>
    <recommendedName>
        <fullName evidence="3">Carrier domain-containing protein</fullName>
    </recommendedName>
</protein>
<accession>A0A089MJ83</accession>
<dbReference type="RefSeq" id="WP_042210954.1">
    <property type="nucleotide sequence ID" value="NZ_CP009285.1"/>
</dbReference>
<dbReference type="HOGENOM" id="CLU_2718481_0_0_9"/>
<dbReference type="EMBL" id="CP009285">
    <property type="protein sequence ID" value="AIQ56644.1"/>
    <property type="molecule type" value="Genomic_DNA"/>
</dbReference>
<dbReference type="AlphaFoldDB" id="A0A089MJ83"/>
<dbReference type="OrthoDB" id="2664190at2"/>
<name>A0A089MJ83_PAEBO</name>
<dbReference type="Gene3D" id="1.10.1200.10">
    <property type="entry name" value="ACP-like"/>
    <property type="match status" value="1"/>
</dbReference>
<dbReference type="KEGG" id="pbd:PBOR_06585"/>